<keyword evidence="3 4" id="KW-0443">Lipid metabolism</keyword>
<evidence type="ECO:0000256" key="3">
    <source>
        <dbReference type="ARBA" id="ARBA00023098"/>
    </source>
</evidence>
<gene>
    <name evidence="6" type="ORF">HQ394_19085</name>
</gene>
<reference evidence="6 7" key="1">
    <citation type="submission" date="2020-05" db="EMBL/GenBank/DDBJ databases">
        <title>Complete closed genome sequence of Defluviicoccus vanus.</title>
        <authorList>
            <person name="Bessarab I."/>
            <person name="Arumugam K."/>
            <person name="Maszenan A.M."/>
            <person name="Seviour R.J."/>
            <person name="Williams R.B."/>
        </authorList>
    </citation>
    <scope>NUCLEOTIDE SEQUENCE [LARGE SCALE GENOMIC DNA]</scope>
    <source>
        <strain evidence="6 7">Ben 114</strain>
    </source>
</reference>
<dbReference type="PANTHER" id="PTHR24185">
    <property type="entry name" value="CALCIUM-INDEPENDENT PHOSPHOLIPASE A2-GAMMA"/>
    <property type="match status" value="1"/>
</dbReference>
<dbReference type="SUPFAM" id="SSF52151">
    <property type="entry name" value="FabD/lysophospholipase-like"/>
    <property type="match status" value="1"/>
</dbReference>
<feature type="short sequence motif" description="GXGXXG" evidence="4">
    <location>
        <begin position="22"/>
        <end position="27"/>
    </location>
</feature>
<keyword evidence="7" id="KW-1185">Reference proteome</keyword>
<name>A0A7H1N5P3_9PROT</name>
<organism evidence="6 7">
    <name type="scientific">Defluviicoccus vanus</name>
    <dbReference type="NCBI Taxonomy" id="111831"/>
    <lineage>
        <taxon>Bacteria</taxon>
        <taxon>Pseudomonadati</taxon>
        <taxon>Pseudomonadota</taxon>
        <taxon>Alphaproteobacteria</taxon>
        <taxon>Rhodospirillales</taxon>
        <taxon>Rhodospirillaceae</taxon>
        <taxon>Defluviicoccus</taxon>
    </lineage>
</organism>
<dbReference type="PROSITE" id="PS51635">
    <property type="entry name" value="PNPLA"/>
    <property type="match status" value="1"/>
</dbReference>
<dbReference type="InterPro" id="IPR002641">
    <property type="entry name" value="PNPLA_dom"/>
</dbReference>
<dbReference type="GO" id="GO:0006631">
    <property type="term" value="P:fatty acid metabolic process"/>
    <property type="evidence" value="ECO:0007669"/>
    <property type="project" value="TreeGrafter"/>
</dbReference>
<dbReference type="Pfam" id="PF01734">
    <property type="entry name" value="Patatin"/>
    <property type="match status" value="1"/>
</dbReference>
<keyword evidence="1 4" id="KW-0378">Hydrolase</keyword>
<dbReference type="AlphaFoldDB" id="A0A7H1N5P3"/>
<dbReference type="InterPro" id="IPR016035">
    <property type="entry name" value="Acyl_Trfase/lysoPLipase"/>
</dbReference>
<evidence type="ECO:0000256" key="1">
    <source>
        <dbReference type="ARBA" id="ARBA00022801"/>
    </source>
</evidence>
<dbReference type="GO" id="GO:0016020">
    <property type="term" value="C:membrane"/>
    <property type="evidence" value="ECO:0007669"/>
    <property type="project" value="TreeGrafter"/>
</dbReference>
<evidence type="ECO:0000256" key="2">
    <source>
        <dbReference type="ARBA" id="ARBA00022963"/>
    </source>
</evidence>
<accession>A0A7H1N5P3</accession>
<dbReference type="Gene3D" id="3.40.1090.10">
    <property type="entry name" value="Cytosolic phospholipase A2 catalytic domain"/>
    <property type="match status" value="1"/>
</dbReference>
<feature type="short sequence motif" description="DGA/G" evidence="4">
    <location>
        <begin position="199"/>
        <end position="201"/>
    </location>
</feature>
<sequence length="374" mass="40485">MQPSLHDHLTRPGPKRILALDGGGIRGALSLGFLTAIEAMLRDRHGRPDLRLCDYFDLIGGTSTGAVIAAGLAIGMSAAEIEKLYLDFGGEVFAAHRRLAAVRGRFDAAPLVTQLQKHFGDVCLGSEAIRTGLCIVAKRLDTNSVWPLLNHPGAMYYAHNSRMQLSQCIRASTAAPTYFAPERLSFYTETGEETADFIDGGISLYNNPALLLLMVATLRGFPFHWPTGANKLLLVSIGTGYWQSTQVPSGPFSNAVWEWARIVPGLLGGDASWQNQLILQWMSDSPTALMIDREIGDLRDDQLGPAPLLSYLRYNVELDAAPLTTLGCADLIAGLESLKDMSNAGNREALNRIGHAAAATQLQPTHFPATFDLA</sequence>
<feature type="active site" description="Nucleophile" evidence="4">
    <location>
        <position position="63"/>
    </location>
</feature>
<dbReference type="GO" id="GO:0016042">
    <property type="term" value="P:lipid catabolic process"/>
    <property type="evidence" value="ECO:0007669"/>
    <property type="project" value="UniProtKB-UniRule"/>
</dbReference>
<evidence type="ECO:0000313" key="6">
    <source>
        <dbReference type="EMBL" id="QNT71029.1"/>
    </source>
</evidence>
<dbReference type="GO" id="GO:0004620">
    <property type="term" value="F:phospholipase activity"/>
    <property type="evidence" value="ECO:0007669"/>
    <property type="project" value="TreeGrafter"/>
</dbReference>
<dbReference type="PANTHER" id="PTHR24185:SF1">
    <property type="entry name" value="CALCIUM-INDEPENDENT PHOSPHOLIPASE A2-GAMMA"/>
    <property type="match status" value="1"/>
</dbReference>
<evidence type="ECO:0000313" key="7">
    <source>
        <dbReference type="Proteomes" id="UP000516369"/>
    </source>
</evidence>
<dbReference type="RefSeq" id="WP_190261490.1">
    <property type="nucleotide sequence ID" value="NZ_CP053923.1"/>
</dbReference>
<feature type="domain" description="PNPLA" evidence="5">
    <location>
        <begin position="18"/>
        <end position="213"/>
    </location>
</feature>
<proteinExistence type="predicted"/>
<keyword evidence="2 4" id="KW-0442">Lipid degradation</keyword>
<feature type="active site" description="Proton acceptor" evidence="4">
    <location>
        <position position="199"/>
    </location>
</feature>
<feature type="short sequence motif" description="GXSXG" evidence="4">
    <location>
        <begin position="61"/>
        <end position="65"/>
    </location>
</feature>
<evidence type="ECO:0000259" key="5">
    <source>
        <dbReference type="PROSITE" id="PS51635"/>
    </source>
</evidence>
<dbReference type="EMBL" id="CP053923">
    <property type="protein sequence ID" value="QNT71029.1"/>
    <property type="molecule type" value="Genomic_DNA"/>
</dbReference>
<dbReference type="KEGG" id="dvn:HQ394_19085"/>
<protein>
    <submittedName>
        <fullName evidence="6">Patatin-like phospholipase family protein</fullName>
    </submittedName>
</protein>
<dbReference type="Proteomes" id="UP000516369">
    <property type="component" value="Chromosome"/>
</dbReference>
<evidence type="ECO:0000256" key="4">
    <source>
        <dbReference type="PROSITE-ProRule" id="PRU01161"/>
    </source>
</evidence>